<dbReference type="PROSITE" id="PS00211">
    <property type="entry name" value="ABC_TRANSPORTER_1"/>
    <property type="match status" value="1"/>
</dbReference>
<dbReference type="RefSeq" id="WP_271163697.1">
    <property type="nucleotide sequence ID" value="NZ_BSFD01000001.1"/>
</dbReference>
<dbReference type="SMART" id="SM00382">
    <property type="entry name" value="AAA"/>
    <property type="match status" value="1"/>
</dbReference>
<keyword evidence="3" id="KW-0547">Nucleotide-binding</keyword>
<dbReference type="Proteomes" id="UP001143509">
    <property type="component" value="Unassembled WGS sequence"/>
</dbReference>
<dbReference type="Gene3D" id="3.40.50.300">
    <property type="entry name" value="P-loop containing nucleotide triphosphate hydrolases"/>
    <property type="match status" value="1"/>
</dbReference>
<keyword evidence="2" id="KW-0813">Transport</keyword>
<evidence type="ECO:0000256" key="1">
    <source>
        <dbReference type="ARBA" id="ARBA00005417"/>
    </source>
</evidence>
<evidence type="ECO:0000256" key="3">
    <source>
        <dbReference type="ARBA" id="ARBA00022741"/>
    </source>
</evidence>
<keyword evidence="4 6" id="KW-0067">ATP-binding</keyword>
<evidence type="ECO:0000313" key="7">
    <source>
        <dbReference type="Proteomes" id="UP001143509"/>
    </source>
</evidence>
<dbReference type="Pfam" id="PF00005">
    <property type="entry name" value="ABC_tran"/>
    <property type="match status" value="1"/>
</dbReference>
<sequence length="255" mass="26268">MAEFIAALRGVTVDLAGRAPLGPIDLTVARGEILALVGASGAGKSTTLRLLAGLQTASAGELTRAAGVGRTGFVFQSPTLTPWADALSNVALPLELAGVSRSQARDRAAAALAAVGLSDRLNAPPSQLSGGMAMRAALARALVTAPDLLLLDEPFAALDSVTRRRLIEDLHALWATAAPRPAVVFVTHDVEEAVYLAQRVVVLDAASGRPVADLPTPGAPPRPDRWRADPAFRQTVEAVVDALEAAMAPQADTAA</sequence>
<dbReference type="InterPro" id="IPR050166">
    <property type="entry name" value="ABC_transporter_ATP-bind"/>
</dbReference>
<dbReference type="InterPro" id="IPR003439">
    <property type="entry name" value="ABC_transporter-like_ATP-bd"/>
</dbReference>
<evidence type="ECO:0000259" key="5">
    <source>
        <dbReference type="PROSITE" id="PS50893"/>
    </source>
</evidence>
<evidence type="ECO:0000256" key="4">
    <source>
        <dbReference type="ARBA" id="ARBA00022840"/>
    </source>
</evidence>
<evidence type="ECO:0000313" key="6">
    <source>
        <dbReference type="EMBL" id="GLK47316.1"/>
    </source>
</evidence>
<reference evidence="6" key="1">
    <citation type="journal article" date="2014" name="Int. J. Syst. Evol. Microbiol.">
        <title>Complete genome of a new Firmicutes species belonging to the dominant human colonic microbiota ('Ruminococcus bicirculans') reveals two chromosomes and a selective capacity to utilize plant glucans.</title>
        <authorList>
            <consortium name="NISC Comparative Sequencing Program"/>
            <person name="Wegmann U."/>
            <person name="Louis P."/>
            <person name="Goesmann A."/>
            <person name="Henrissat B."/>
            <person name="Duncan S.H."/>
            <person name="Flint H.J."/>
        </authorList>
    </citation>
    <scope>NUCLEOTIDE SEQUENCE</scope>
    <source>
        <strain evidence="6">VKM B-1499</strain>
    </source>
</reference>
<feature type="domain" description="ABC transporter" evidence="5">
    <location>
        <begin position="6"/>
        <end position="230"/>
    </location>
</feature>
<dbReference type="InterPro" id="IPR003593">
    <property type="entry name" value="AAA+_ATPase"/>
</dbReference>
<accession>A0ABQ5T438</accession>
<dbReference type="GO" id="GO:0005524">
    <property type="term" value="F:ATP binding"/>
    <property type="evidence" value="ECO:0007669"/>
    <property type="project" value="UniProtKB-KW"/>
</dbReference>
<dbReference type="SUPFAM" id="SSF52540">
    <property type="entry name" value="P-loop containing nucleoside triphosphate hydrolases"/>
    <property type="match status" value="1"/>
</dbReference>
<dbReference type="PANTHER" id="PTHR42788">
    <property type="entry name" value="TAURINE IMPORT ATP-BINDING PROTEIN-RELATED"/>
    <property type="match status" value="1"/>
</dbReference>
<gene>
    <name evidence="6" type="primary">malK</name>
    <name evidence="6" type="ORF">GCM10017620_02890</name>
</gene>
<organism evidence="6 7">
    <name type="scientific">Brevundimonas intermedia</name>
    <dbReference type="NCBI Taxonomy" id="74315"/>
    <lineage>
        <taxon>Bacteria</taxon>
        <taxon>Pseudomonadati</taxon>
        <taxon>Pseudomonadota</taxon>
        <taxon>Alphaproteobacteria</taxon>
        <taxon>Caulobacterales</taxon>
        <taxon>Caulobacteraceae</taxon>
        <taxon>Brevundimonas</taxon>
    </lineage>
</organism>
<dbReference type="EMBL" id="BSFD01000001">
    <property type="protein sequence ID" value="GLK47316.1"/>
    <property type="molecule type" value="Genomic_DNA"/>
</dbReference>
<name>A0ABQ5T438_9CAUL</name>
<protein>
    <submittedName>
        <fullName evidence="6">ABC transporter ATP-binding protein</fullName>
    </submittedName>
</protein>
<keyword evidence="7" id="KW-1185">Reference proteome</keyword>
<dbReference type="PANTHER" id="PTHR42788:SF19">
    <property type="entry name" value="ALIPHATIC SULFONATES IMPORT ATP-BINDING PROTEIN SSUB 2"/>
    <property type="match status" value="1"/>
</dbReference>
<comment type="caution">
    <text evidence="6">The sequence shown here is derived from an EMBL/GenBank/DDBJ whole genome shotgun (WGS) entry which is preliminary data.</text>
</comment>
<dbReference type="PROSITE" id="PS50893">
    <property type="entry name" value="ABC_TRANSPORTER_2"/>
    <property type="match status" value="1"/>
</dbReference>
<comment type="similarity">
    <text evidence="1">Belongs to the ABC transporter superfamily.</text>
</comment>
<reference evidence="6" key="2">
    <citation type="submission" date="2023-01" db="EMBL/GenBank/DDBJ databases">
        <authorList>
            <person name="Sun Q."/>
            <person name="Evtushenko L."/>
        </authorList>
    </citation>
    <scope>NUCLEOTIDE SEQUENCE</scope>
    <source>
        <strain evidence="6">VKM B-1499</strain>
    </source>
</reference>
<proteinExistence type="inferred from homology"/>
<dbReference type="InterPro" id="IPR027417">
    <property type="entry name" value="P-loop_NTPase"/>
</dbReference>
<evidence type="ECO:0000256" key="2">
    <source>
        <dbReference type="ARBA" id="ARBA00022448"/>
    </source>
</evidence>
<dbReference type="InterPro" id="IPR017871">
    <property type="entry name" value="ABC_transporter-like_CS"/>
</dbReference>